<reference evidence="9 10" key="1">
    <citation type="submission" date="2024-09" db="EMBL/GenBank/DDBJ databases">
        <authorList>
            <person name="Sun Q."/>
            <person name="Mori K."/>
        </authorList>
    </citation>
    <scope>NUCLEOTIDE SEQUENCE [LARGE SCALE GENOMIC DNA]</scope>
    <source>
        <strain evidence="9 10">KCTC 23279</strain>
    </source>
</reference>
<feature type="transmembrane region" description="Helical" evidence="7">
    <location>
        <begin position="451"/>
        <end position="470"/>
    </location>
</feature>
<evidence type="ECO:0000313" key="9">
    <source>
        <dbReference type="EMBL" id="MFC0242369.1"/>
    </source>
</evidence>
<evidence type="ECO:0000313" key="10">
    <source>
        <dbReference type="Proteomes" id="UP001589775"/>
    </source>
</evidence>
<dbReference type="PANTHER" id="PTHR30250">
    <property type="entry name" value="PST FAMILY PREDICTED COLANIC ACID TRANSPORTER"/>
    <property type="match status" value="1"/>
</dbReference>
<feature type="transmembrane region" description="Helical" evidence="7">
    <location>
        <begin position="392"/>
        <end position="411"/>
    </location>
</feature>
<evidence type="ECO:0000259" key="8">
    <source>
        <dbReference type="Pfam" id="PF13360"/>
    </source>
</evidence>
<feature type="transmembrane region" description="Helical" evidence="7">
    <location>
        <begin position="296"/>
        <end position="317"/>
    </location>
</feature>
<dbReference type="InterPro" id="IPR011047">
    <property type="entry name" value="Quinoprotein_ADH-like_sf"/>
</dbReference>
<feature type="transmembrane region" description="Helical" evidence="7">
    <location>
        <begin position="165"/>
        <end position="184"/>
    </location>
</feature>
<feature type="transmembrane region" description="Helical" evidence="7">
    <location>
        <begin position="99"/>
        <end position="118"/>
    </location>
</feature>
<dbReference type="Pfam" id="PF13360">
    <property type="entry name" value="PQQ_2"/>
    <property type="match status" value="1"/>
</dbReference>
<gene>
    <name evidence="9" type="ORF">ACFFJ6_17900</name>
</gene>
<dbReference type="EMBL" id="JBHLWM010000008">
    <property type="protein sequence ID" value="MFC0242369.1"/>
    <property type="molecule type" value="Genomic_DNA"/>
</dbReference>
<sequence length="1007" mass="107100">MKSSVDDELTHSEARHRAARGAVSVLGRHALVRLLAFAGTLVLARLMVPSEFGLFAVAQFVFSVLQALTIGGVTAALIRRRETVTVADYRVALTIQQGFAAIAVIALYAAAPQIASYWDNSAELVPVIKVLALALFPLSLRSIPFAILQRALRHDQTTICEIFEYVVYLVLAIALAALGWGVWALVVATLARYVAGAIFAHLLVRGLPRFGFETSRAKALLHYAVPLQGQMLIDLAQRSVIPVVIGSLFGAASVGIAAMANTMLEALLLQPLVMLASIQMRMFARIQNDPAALAALLEKCLAAGALVFLPPVVLLGVVAPALMPKILSAHWADVGDLIRWLTLASAIQVLAVPTAQAAKALGRMRALLIGGMVSLGLQIGVVLLLAAPLGLAAYPLAAAVGTGANFLIVFVNVGRLIGMRPILAIGPALCGLALAAAMWCTAIISFTSLPLIVAMLLLGALTYIAAVIALSSRQLAALLRFAGSSMPPRAQRRIDDIASRIDGKRRSTPVSQKTSTVVEHIGSPPAAIELAEISHADLAAETWSTPAVVHWNGRTLVITVDRSGEIRALDGRDLTVVWQRSLGAEITASPTIVDRDGDGRPEIIIGTHAGELFMFAPDGCLLRHYKFDDVIRSSVAAADIDGSGVPTLFVAVYGPVLIALGADGKQRWRRRLPSHLFAGRMKRGIVSSPLIADVDRDGAAEVIVGIRSSRLFCLDAGTGRIKWFAKLAYDPDSSPSFVIDGNGRPLVLFGGGEHTGGDGDNAIIALDGRSGRRVWTTEVGGGVDSSPMLLERPGRAPIAIACALARPAVIAVDAWTGQLLWRHDFGPTAGCEHGADHRCRPPGRAYFTENAICRSYTTPLIADVDGDGRAEIVAGSNNGELAVLDAETGRLRKRLAMGGAVRGSPIIADLDGDGLCELAVVAGSRLSIHRTRHAGPETTMFKGRADHLGTIGSSLPAATISPRRPPWYMPLALFWHLGVADVMRHVFLKADERILRRCGVRLFRYGY</sequence>
<feature type="transmembrane region" description="Helical" evidence="7">
    <location>
        <begin position="423"/>
        <end position="445"/>
    </location>
</feature>
<feature type="transmembrane region" description="Helical" evidence="7">
    <location>
        <begin position="266"/>
        <end position="284"/>
    </location>
</feature>
<feature type="domain" description="Pyrrolo-quinoline quinone repeat" evidence="8">
    <location>
        <begin position="702"/>
        <end position="823"/>
    </location>
</feature>
<dbReference type="InterPro" id="IPR002372">
    <property type="entry name" value="PQQ_rpt_dom"/>
</dbReference>
<dbReference type="InterPro" id="IPR050833">
    <property type="entry name" value="Poly_Biosynth_Transport"/>
</dbReference>
<evidence type="ECO:0000256" key="1">
    <source>
        <dbReference type="ARBA" id="ARBA00004651"/>
    </source>
</evidence>
<name>A0ABV6EVW3_9BRAD</name>
<feature type="transmembrane region" description="Helical" evidence="7">
    <location>
        <begin position="30"/>
        <end position="48"/>
    </location>
</feature>
<evidence type="ECO:0000256" key="7">
    <source>
        <dbReference type="SAM" id="Phobius"/>
    </source>
</evidence>
<evidence type="ECO:0000256" key="6">
    <source>
        <dbReference type="ARBA" id="ARBA00023136"/>
    </source>
</evidence>
<keyword evidence="10" id="KW-1185">Reference proteome</keyword>
<keyword evidence="3" id="KW-1003">Cell membrane</keyword>
<dbReference type="Proteomes" id="UP001589775">
    <property type="component" value="Unassembled WGS sequence"/>
</dbReference>
<evidence type="ECO:0000256" key="3">
    <source>
        <dbReference type="ARBA" id="ARBA00022475"/>
    </source>
</evidence>
<protein>
    <submittedName>
        <fullName evidence="9">Oligosaccharide flippase family protein</fullName>
    </submittedName>
</protein>
<feature type="transmembrane region" description="Helical" evidence="7">
    <location>
        <begin position="367"/>
        <end position="386"/>
    </location>
</feature>
<dbReference type="SUPFAM" id="SSF50998">
    <property type="entry name" value="Quinoprotein alcohol dehydrogenase-like"/>
    <property type="match status" value="1"/>
</dbReference>
<evidence type="ECO:0000256" key="2">
    <source>
        <dbReference type="ARBA" id="ARBA00007430"/>
    </source>
</evidence>
<accession>A0ABV6EVW3</accession>
<dbReference type="PANTHER" id="PTHR30250:SF10">
    <property type="entry name" value="LIPOPOLYSACCHARIDE BIOSYNTHESIS PROTEIN WZXC"/>
    <property type="match status" value="1"/>
</dbReference>
<feature type="transmembrane region" description="Helical" evidence="7">
    <location>
        <begin position="54"/>
        <end position="78"/>
    </location>
</feature>
<dbReference type="Gene3D" id="2.130.10.10">
    <property type="entry name" value="YVTN repeat-like/Quinoprotein amine dehydrogenase"/>
    <property type="match status" value="2"/>
</dbReference>
<dbReference type="InterPro" id="IPR015943">
    <property type="entry name" value="WD40/YVTN_repeat-like_dom_sf"/>
</dbReference>
<organism evidence="9 10">
    <name type="scientific">Rhodopseudomonas telluris</name>
    <dbReference type="NCBI Taxonomy" id="644215"/>
    <lineage>
        <taxon>Bacteria</taxon>
        <taxon>Pseudomonadati</taxon>
        <taxon>Pseudomonadota</taxon>
        <taxon>Alphaproteobacteria</taxon>
        <taxon>Hyphomicrobiales</taxon>
        <taxon>Nitrobacteraceae</taxon>
        <taxon>Rhodopseudomonas</taxon>
    </lineage>
</organism>
<dbReference type="RefSeq" id="WP_378390283.1">
    <property type="nucleotide sequence ID" value="NZ_JBHLWM010000008.1"/>
</dbReference>
<feature type="transmembrane region" description="Helical" evidence="7">
    <location>
        <begin position="124"/>
        <end position="144"/>
    </location>
</feature>
<dbReference type="Pfam" id="PF13440">
    <property type="entry name" value="Polysacc_synt_3"/>
    <property type="match status" value="1"/>
</dbReference>
<comment type="subcellular location">
    <subcellularLocation>
        <location evidence="1">Cell membrane</location>
        <topology evidence="1">Multi-pass membrane protein</topology>
    </subcellularLocation>
</comment>
<keyword evidence="4 7" id="KW-0812">Transmembrane</keyword>
<comment type="similarity">
    <text evidence="2">Belongs to the polysaccharide synthase family.</text>
</comment>
<keyword evidence="6 7" id="KW-0472">Membrane</keyword>
<keyword evidence="5 7" id="KW-1133">Transmembrane helix</keyword>
<evidence type="ECO:0000256" key="5">
    <source>
        <dbReference type="ARBA" id="ARBA00022989"/>
    </source>
</evidence>
<proteinExistence type="inferred from homology"/>
<evidence type="ECO:0000256" key="4">
    <source>
        <dbReference type="ARBA" id="ARBA00022692"/>
    </source>
</evidence>
<comment type="caution">
    <text evidence="9">The sequence shown here is derived from an EMBL/GenBank/DDBJ whole genome shotgun (WGS) entry which is preliminary data.</text>
</comment>
<feature type="transmembrane region" description="Helical" evidence="7">
    <location>
        <begin position="337"/>
        <end position="355"/>
    </location>
</feature>